<dbReference type="GO" id="GO:0004826">
    <property type="term" value="F:phenylalanine-tRNA ligase activity"/>
    <property type="evidence" value="ECO:0007669"/>
    <property type="project" value="UniProtKB-UniRule"/>
</dbReference>
<keyword evidence="16" id="KW-1185">Reference proteome</keyword>
<evidence type="ECO:0000259" key="14">
    <source>
        <dbReference type="PROSITE" id="PS50862"/>
    </source>
</evidence>
<dbReference type="GO" id="GO:0000049">
    <property type="term" value="F:tRNA binding"/>
    <property type="evidence" value="ECO:0007669"/>
    <property type="project" value="InterPro"/>
</dbReference>
<organism evidence="15 16">
    <name type="scientific">Phaeovibrio sulfidiphilus</name>
    <dbReference type="NCBI Taxonomy" id="1220600"/>
    <lineage>
        <taxon>Bacteria</taxon>
        <taxon>Pseudomonadati</taxon>
        <taxon>Pseudomonadota</taxon>
        <taxon>Alphaproteobacteria</taxon>
        <taxon>Rhodospirillales</taxon>
        <taxon>Rhodospirillaceae</taxon>
        <taxon>Phaeovibrio</taxon>
    </lineage>
</organism>
<dbReference type="Pfam" id="PF01409">
    <property type="entry name" value="tRNA-synt_2d"/>
    <property type="match status" value="1"/>
</dbReference>
<protein>
    <recommendedName>
        <fullName evidence="13">Phenylalanine--tRNA ligase alpha subunit</fullName>
        <ecNumber evidence="13">6.1.1.20</ecNumber>
    </recommendedName>
    <alternativeName>
        <fullName evidence="13">Phenylalanyl-tRNA synthetase alpha subunit</fullName>
        <shortName evidence="13">PheRS</shortName>
    </alternativeName>
</protein>
<dbReference type="Proteomes" id="UP000631034">
    <property type="component" value="Unassembled WGS sequence"/>
</dbReference>
<dbReference type="SUPFAM" id="SSF55681">
    <property type="entry name" value="Class II aaRS and biotin synthetases"/>
    <property type="match status" value="1"/>
</dbReference>
<evidence type="ECO:0000313" key="15">
    <source>
        <dbReference type="EMBL" id="MBE1236393.1"/>
    </source>
</evidence>
<evidence type="ECO:0000256" key="5">
    <source>
        <dbReference type="ARBA" id="ARBA00022598"/>
    </source>
</evidence>
<feature type="binding site" evidence="13">
    <location>
        <position position="258"/>
    </location>
    <ligand>
        <name>Mg(2+)</name>
        <dbReference type="ChEBI" id="CHEBI:18420"/>
        <note>shared with beta subunit</note>
    </ligand>
</feature>
<evidence type="ECO:0000256" key="2">
    <source>
        <dbReference type="ARBA" id="ARBA00010207"/>
    </source>
</evidence>
<dbReference type="AlphaFoldDB" id="A0A8J7CBP3"/>
<comment type="caution">
    <text evidence="15">The sequence shown here is derived from an EMBL/GenBank/DDBJ whole genome shotgun (WGS) entry which is preliminary data.</text>
</comment>
<keyword evidence="7 13" id="KW-0547">Nucleotide-binding</keyword>
<evidence type="ECO:0000313" key="16">
    <source>
        <dbReference type="Proteomes" id="UP000631034"/>
    </source>
</evidence>
<comment type="cofactor">
    <cofactor evidence="13">
        <name>Mg(2+)</name>
        <dbReference type="ChEBI" id="CHEBI:18420"/>
    </cofactor>
    <text evidence="13">Binds 2 magnesium ions per tetramer.</text>
</comment>
<dbReference type="SUPFAM" id="SSF46589">
    <property type="entry name" value="tRNA-binding arm"/>
    <property type="match status" value="1"/>
</dbReference>
<dbReference type="NCBIfam" id="TIGR00468">
    <property type="entry name" value="pheS"/>
    <property type="match status" value="1"/>
</dbReference>
<keyword evidence="4 13" id="KW-0963">Cytoplasm</keyword>
<dbReference type="PANTHER" id="PTHR11538:SF41">
    <property type="entry name" value="PHENYLALANINE--TRNA LIGASE, MITOCHONDRIAL"/>
    <property type="match status" value="1"/>
</dbReference>
<gene>
    <name evidence="13 15" type="primary">pheS</name>
    <name evidence="15" type="ORF">IHV25_01825</name>
</gene>
<dbReference type="Pfam" id="PF02912">
    <property type="entry name" value="Phe_tRNA-synt_N"/>
    <property type="match status" value="1"/>
</dbReference>
<reference evidence="15" key="1">
    <citation type="submission" date="2020-10" db="EMBL/GenBank/DDBJ databases">
        <title>Genome sequence of the unusual species of purple photosynthetic bacteria, Phaeovibrio sulfidiphilus DSM 23193, type strain.</title>
        <authorList>
            <person name="Kyndt J.A."/>
            <person name="Meyer T.E."/>
        </authorList>
    </citation>
    <scope>NUCLEOTIDE SEQUENCE</scope>
    <source>
        <strain evidence="15">DSM 23193</strain>
    </source>
</reference>
<dbReference type="InterPro" id="IPR010978">
    <property type="entry name" value="tRNA-bd_arm"/>
</dbReference>
<keyword evidence="8 13" id="KW-0067">ATP-binding</keyword>
<comment type="catalytic activity">
    <reaction evidence="12 13">
        <text>tRNA(Phe) + L-phenylalanine + ATP = L-phenylalanyl-tRNA(Phe) + AMP + diphosphate + H(+)</text>
        <dbReference type="Rhea" id="RHEA:19413"/>
        <dbReference type="Rhea" id="RHEA-COMP:9668"/>
        <dbReference type="Rhea" id="RHEA-COMP:9699"/>
        <dbReference type="ChEBI" id="CHEBI:15378"/>
        <dbReference type="ChEBI" id="CHEBI:30616"/>
        <dbReference type="ChEBI" id="CHEBI:33019"/>
        <dbReference type="ChEBI" id="CHEBI:58095"/>
        <dbReference type="ChEBI" id="CHEBI:78442"/>
        <dbReference type="ChEBI" id="CHEBI:78531"/>
        <dbReference type="ChEBI" id="CHEBI:456215"/>
        <dbReference type="EC" id="6.1.1.20"/>
    </reaction>
</comment>
<name>A0A8J7CBP3_9PROT</name>
<dbReference type="Gene3D" id="3.30.930.10">
    <property type="entry name" value="Bira Bifunctional Protein, Domain 2"/>
    <property type="match status" value="1"/>
</dbReference>
<evidence type="ECO:0000256" key="1">
    <source>
        <dbReference type="ARBA" id="ARBA00004496"/>
    </source>
</evidence>
<dbReference type="HAMAP" id="MF_00281">
    <property type="entry name" value="Phe_tRNA_synth_alpha1"/>
    <property type="match status" value="1"/>
</dbReference>
<dbReference type="GO" id="GO:0005737">
    <property type="term" value="C:cytoplasm"/>
    <property type="evidence" value="ECO:0007669"/>
    <property type="project" value="UniProtKB-SubCell"/>
</dbReference>
<evidence type="ECO:0000256" key="4">
    <source>
        <dbReference type="ARBA" id="ARBA00022490"/>
    </source>
</evidence>
<keyword evidence="6 13" id="KW-0479">Metal-binding</keyword>
<dbReference type="InterPro" id="IPR022911">
    <property type="entry name" value="Phe_tRNA_ligase_alpha1_bac"/>
</dbReference>
<dbReference type="GO" id="GO:0000287">
    <property type="term" value="F:magnesium ion binding"/>
    <property type="evidence" value="ECO:0007669"/>
    <property type="project" value="UniProtKB-UniRule"/>
</dbReference>
<comment type="subcellular location">
    <subcellularLocation>
        <location evidence="1 13">Cytoplasm</location>
    </subcellularLocation>
</comment>
<feature type="domain" description="Aminoacyl-transfer RNA synthetases class-II family profile" evidence="14">
    <location>
        <begin position="119"/>
        <end position="350"/>
    </location>
</feature>
<keyword evidence="11 13" id="KW-0030">Aminoacyl-tRNA synthetase</keyword>
<dbReference type="GO" id="GO:0005524">
    <property type="term" value="F:ATP binding"/>
    <property type="evidence" value="ECO:0007669"/>
    <property type="project" value="UniProtKB-UniRule"/>
</dbReference>
<dbReference type="InterPro" id="IPR002319">
    <property type="entry name" value="Phenylalanyl-tRNA_Synthase"/>
</dbReference>
<dbReference type="CDD" id="cd00496">
    <property type="entry name" value="PheRS_alpha_core"/>
    <property type="match status" value="1"/>
</dbReference>
<comment type="subunit">
    <text evidence="3 13">Tetramer of two alpha and two beta subunits.</text>
</comment>
<evidence type="ECO:0000256" key="3">
    <source>
        <dbReference type="ARBA" id="ARBA00011209"/>
    </source>
</evidence>
<accession>A0A8J7CBP3</accession>
<dbReference type="InterPro" id="IPR004188">
    <property type="entry name" value="Phe-tRNA_ligase_II_N"/>
</dbReference>
<dbReference type="GO" id="GO:0006432">
    <property type="term" value="P:phenylalanyl-tRNA aminoacylation"/>
    <property type="evidence" value="ECO:0007669"/>
    <property type="project" value="UniProtKB-UniRule"/>
</dbReference>
<comment type="similarity">
    <text evidence="2 13">Belongs to the class-II aminoacyl-tRNA synthetase family. Phe-tRNA synthetase alpha subunit type 1 subfamily.</text>
</comment>
<keyword evidence="9 13" id="KW-0460">Magnesium</keyword>
<evidence type="ECO:0000256" key="8">
    <source>
        <dbReference type="ARBA" id="ARBA00022840"/>
    </source>
</evidence>
<keyword evidence="10 13" id="KW-0648">Protein biosynthesis</keyword>
<evidence type="ECO:0000256" key="6">
    <source>
        <dbReference type="ARBA" id="ARBA00022723"/>
    </source>
</evidence>
<dbReference type="PANTHER" id="PTHR11538">
    <property type="entry name" value="PHENYLALANYL-TRNA SYNTHETASE"/>
    <property type="match status" value="1"/>
</dbReference>
<evidence type="ECO:0000256" key="7">
    <source>
        <dbReference type="ARBA" id="ARBA00022741"/>
    </source>
</evidence>
<dbReference type="EC" id="6.1.1.20" evidence="13"/>
<evidence type="ECO:0000256" key="9">
    <source>
        <dbReference type="ARBA" id="ARBA00022842"/>
    </source>
</evidence>
<dbReference type="InterPro" id="IPR004529">
    <property type="entry name" value="Phe-tRNA-synth_IIc_asu"/>
</dbReference>
<keyword evidence="5 13" id="KW-0436">Ligase</keyword>
<dbReference type="EMBL" id="JACZHT010000001">
    <property type="protein sequence ID" value="MBE1236393.1"/>
    <property type="molecule type" value="Genomic_DNA"/>
</dbReference>
<dbReference type="InterPro" id="IPR045864">
    <property type="entry name" value="aa-tRNA-synth_II/BPL/LPL"/>
</dbReference>
<evidence type="ECO:0000256" key="11">
    <source>
        <dbReference type="ARBA" id="ARBA00023146"/>
    </source>
</evidence>
<sequence length="358" mass="39965">MENANVLRDDLLRAIGDADTLDTLESLRVAALGKKGSITALMKSLGGMDPEARRQAGQALNVIKDEVAEALDARKTVLARAALDTRLEAERLDMTLPVRPESRGAIHPVSQTWEEVVAIFAQMGFDVAEGPDVEDDFHNFTALNFPPGHPAREMHDTFFLPEREDGTRHLLRTHTSPVQIRTMKARKPPLRILIPGRTYRCDSDMTHTPMFHQFEGLVIDKATHFGHLKGCLQEFVEAYFEVDAIPMRFRPSFFPFTEPSAEVDIGCSRKDGTLKIGAGDSWLEILGCGMVHPNVLRSAGYDPEEVQGFAFGMGLERIAMLKYGIPDLRTFFESDLRWLRHYGFSALDVPTVQGGLSR</sequence>
<evidence type="ECO:0000256" key="10">
    <source>
        <dbReference type="ARBA" id="ARBA00022917"/>
    </source>
</evidence>
<evidence type="ECO:0000256" key="12">
    <source>
        <dbReference type="ARBA" id="ARBA00049255"/>
    </source>
</evidence>
<dbReference type="InterPro" id="IPR006195">
    <property type="entry name" value="aa-tRNA-synth_II"/>
</dbReference>
<proteinExistence type="inferred from homology"/>
<dbReference type="FunFam" id="3.30.930.10:FF:000003">
    <property type="entry name" value="Phenylalanine--tRNA ligase alpha subunit"/>
    <property type="match status" value="1"/>
</dbReference>
<dbReference type="PROSITE" id="PS50862">
    <property type="entry name" value="AA_TRNA_LIGASE_II"/>
    <property type="match status" value="1"/>
</dbReference>
<evidence type="ECO:0000256" key="13">
    <source>
        <dbReference type="HAMAP-Rule" id="MF_00281"/>
    </source>
</evidence>